<name>A0A2M9CN46_9MICO</name>
<dbReference type="OrthoDB" id="9780848at2"/>
<evidence type="ECO:0000313" key="4">
    <source>
        <dbReference type="EMBL" id="PJJ73323.1"/>
    </source>
</evidence>
<dbReference type="PANTHER" id="PTHR10655:SF17">
    <property type="entry name" value="LYSOPHOSPHOLIPASE-LIKE PROTEIN 1"/>
    <property type="match status" value="1"/>
</dbReference>
<dbReference type="RefSeq" id="WP_100365425.1">
    <property type="nucleotide sequence ID" value="NZ_PGFF01000001.1"/>
</dbReference>
<evidence type="ECO:0000256" key="2">
    <source>
        <dbReference type="ARBA" id="ARBA00022801"/>
    </source>
</evidence>
<dbReference type="Proteomes" id="UP000228758">
    <property type="component" value="Unassembled WGS sequence"/>
</dbReference>
<evidence type="ECO:0000256" key="1">
    <source>
        <dbReference type="ARBA" id="ARBA00006499"/>
    </source>
</evidence>
<dbReference type="Gene3D" id="3.40.50.1820">
    <property type="entry name" value="alpha/beta hydrolase"/>
    <property type="match status" value="1"/>
</dbReference>
<reference evidence="4 5" key="1">
    <citation type="submission" date="2017-11" db="EMBL/GenBank/DDBJ databases">
        <title>Genomic Encyclopedia of Archaeal and Bacterial Type Strains, Phase II (KMG-II): From Individual Species to Whole Genera.</title>
        <authorList>
            <person name="Goeker M."/>
        </authorList>
    </citation>
    <scope>NUCLEOTIDE SEQUENCE [LARGE SCALE GENOMIC DNA]</scope>
    <source>
        <strain evidence="4 5">DSM 27393</strain>
    </source>
</reference>
<dbReference type="InterPro" id="IPR050565">
    <property type="entry name" value="LYPA1-2/EST-like"/>
</dbReference>
<keyword evidence="5" id="KW-1185">Reference proteome</keyword>
<evidence type="ECO:0000313" key="5">
    <source>
        <dbReference type="Proteomes" id="UP000228758"/>
    </source>
</evidence>
<dbReference type="InterPro" id="IPR003140">
    <property type="entry name" value="PLipase/COase/thioEstase"/>
</dbReference>
<dbReference type="SUPFAM" id="SSF53474">
    <property type="entry name" value="alpha/beta-Hydrolases"/>
    <property type="match status" value="1"/>
</dbReference>
<dbReference type="GO" id="GO:0016787">
    <property type="term" value="F:hydrolase activity"/>
    <property type="evidence" value="ECO:0007669"/>
    <property type="project" value="UniProtKB-KW"/>
</dbReference>
<dbReference type="Pfam" id="PF02230">
    <property type="entry name" value="Abhydrolase_2"/>
    <property type="match status" value="1"/>
</dbReference>
<gene>
    <name evidence="4" type="ORF">CLV46_2909</name>
</gene>
<dbReference type="InterPro" id="IPR029058">
    <property type="entry name" value="AB_hydrolase_fold"/>
</dbReference>
<proteinExistence type="inferred from homology"/>
<organism evidence="4 5">
    <name type="scientific">Diaminobutyricimonas aerilata</name>
    <dbReference type="NCBI Taxonomy" id="1162967"/>
    <lineage>
        <taxon>Bacteria</taxon>
        <taxon>Bacillati</taxon>
        <taxon>Actinomycetota</taxon>
        <taxon>Actinomycetes</taxon>
        <taxon>Micrococcales</taxon>
        <taxon>Microbacteriaceae</taxon>
        <taxon>Diaminobutyricimonas</taxon>
    </lineage>
</organism>
<comment type="caution">
    <text evidence="4">The sequence shown here is derived from an EMBL/GenBank/DDBJ whole genome shotgun (WGS) entry which is preliminary data.</text>
</comment>
<sequence length="213" mass="22959">MTAYRALDARAVLWSAGEHHWGDKPLIVLLHGRGAHEGDLFALSPALPLNAVVASVRATVPEGGGWSWFEPAPGTRGGTSREAQADASATAVLDWLDTLPFTRILTLGFSEGAAIATQLLRLAPERVAATAAISGYVVRGVHAGDERLAEVRPPLFWGRGTLDEVIPAAAIEHSAEWLPRHTRLTERIYEDVAHGISAAETRDIAAFLREHLR</sequence>
<dbReference type="EMBL" id="PGFF01000001">
    <property type="protein sequence ID" value="PJJ73323.1"/>
    <property type="molecule type" value="Genomic_DNA"/>
</dbReference>
<dbReference type="AlphaFoldDB" id="A0A2M9CN46"/>
<dbReference type="PANTHER" id="PTHR10655">
    <property type="entry name" value="LYSOPHOSPHOLIPASE-RELATED"/>
    <property type="match status" value="1"/>
</dbReference>
<accession>A0A2M9CN46</accession>
<keyword evidence="2" id="KW-0378">Hydrolase</keyword>
<comment type="similarity">
    <text evidence="1">Belongs to the AB hydrolase superfamily. AB hydrolase 2 family.</text>
</comment>
<evidence type="ECO:0000259" key="3">
    <source>
        <dbReference type="Pfam" id="PF02230"/>
    </source>
</evidence>
<protein>
    <submittedName>
        <fullName evidence="4">Phospholipase/carboxylesterase</fullName>
    </submittedName>
</protein>
<feature type="domain" description="Phospholipase/carboxylesterase/thioesterase" evidence="3">
    <location>
        <begin position="24"/>
        <end position="211"/>
    </location>
</feature>